<dbReference type="InterPro" id="IPR026893">
    <property type="entry name" value="Tyr/Ser_Pase_IphP-type"/>
</dbReference>
<sequence>MTQPKHAHAIELATVPNLRDLGGWVTADGRKVQTGRVYRSTELHRLAGDDRTKFEELGITLIFDLRTAAERQAAPDPNLPGVTDVPLDVLADSATAIPAHLNAVLADPAMVAKANEALGGGKAESLIEGTYRQIVTLPSARAAYRKFYEELAEPSTSGAALFHCTTGKDRTGWATATFLTVLGVSRDEVFEDYLLTNDELIPALHPIFAAFEKAGGDPDVLSALLGVRREYLEGAFDEMAKEFGDIDGYFTKGLGLDASVPEKLRERYLEQ</sequence>
<accession>A0ABQ0IN23</accession>
<dbReference type="PROSITE" id="PS00383">
    <property type="entry name" value="TYR_PHOSPHATASE_1"/>
    <property type="match status" value="1"/>
</dbReference>
<dbReference type="SUPFAM" id="SSF52799">
    <property type="entry name" value="(Phosphotyrosine protein) phosphatases II"/>
    <property type="match status" value="1"/>
</dbReference>
<evidence type="ECO:0000313" key="2">
    <source>
        <dbReference type="Proteomes" id="UP000035021"/>
    </source>
</evidence>
<dbReference type="InterPro" id="IPR029021">
    <property type="entry name" value="Prot-tyrosine_phosphatase-like"/>
</dbReference>
<comment type="caution">
    <text evidence="1">The sequence shown here is derived from an EMBL/GenBank/DDBJ whole genome shotgun (WGS) entry which is preliminary data.</text>
</comment>
<gene>
    <name evidence="1" type="ORF">GP2_028_00140</name>
</gene>
<keyword evidence="2" id="KW-1185">Reference proteome</keyword>
<dbReference type="Gene3D" id="3.90.190.10">
    <property type="entry name" value="Protein tyrosine phosphatase superfamily"/>
    <property type="match status" value="1"/>
</dbReference>
<organism evidence="1 2">
    <name type="scientific">Gordonia paraffinivorans NBRC 108238</name>
    <dbReference type="NCBI Taxonomy" id="1223543"/>
    <lineage>
        <taxon>Bacteria</taxon>
        <taxon>Bacillati</taxon>
        <taxon>Actinomycetota</taxon>
        <taxon>Actinomycetes</taxon>
        <taxon>Mycobacteriales</taxon>
        <taxon>Gordoniaceae</taxon>
        <taxon>Gordonia</taxon>
    </lineage>
</organism>
<evidence type="ECO:0008006" key="3">
    <source>
        <dbReference type="Google" id="ProtNLM"/>
    </source>
</evidence>
<reference evidence="1 2" key="1">
    <citation type="submission" date="2013-02" db="EMBL/GenBank/DDBJ databases">
        <title>Whole genome shotgun sequence of Gordonia paraffinivorans NBRC 108238.</title>
        <authorList>
            <person name="Isaki-Nakamura S."/>
            <person name="Hosoyama A."/>
            <person name="Tsuchikane K."/>
            <person name="Ando Y."/>
            <person name="Baba S."/>
            <person name="Ohji S."/>
            <person name="Hamada M."/>
            <person name="Tamura T."/>
            <person name="Yamazoe A."/>
            <person name="Yamazaki S."/>
            <person name="Fujita N."/>
        </authorList>
    </citation>
    <scope>NUCLEOTIDE SEQUENCE [LARGE SCALE GENOMIC DNA]</scope>
    <source>
        <strain evidence="1 2">NBRC 108238</strain>
    </source>
</reference>
<dbReference type="Pfam" id="PF13350">
    <property type="entry name" value="Y_phosphatase3"/>
    <property type="match status" value="1"/>
</dbReference>
<evidence type="ECO:0000313" key="1">
    <source>
        <dbReference type="EMBL" id="GAC84959.1"/>
    </source>
</evidence>
<dbReference type="InterPro" id="IPR016130">
    <property type="entry name" value="Tyr_Pase_AS"/>
</dbReference>
<protein>
    <recommendedName>
        <fullName evidence="3">Tyrosine specific protein phosphatases domain-containing protein</fullName>
    </recommendedName>
</protein>
<dbReference type="Proteomes" id="UP000035021">
    <property type="component" value="Unassembled WGS sequence"/>
</dbReference>
<proteinExistence type="predicted"/>
<dbReference type="RefSeq" id="WP_006901185.1">
    <property type="nucleotide sequence ID" value="NZ_BAOQ01000028.1"/>
</dbReference>
<name>A0ABQ0IN23_9ACTN</name>
<dbReference type="EMBL" id="BAOQ01000028">
    <property type="protein sequence ID" value="GAC84959.1"/>
    <property type="molecule type" value="Genomic_DNA"/>
</dbReference>